<comment type="similarity">
    <text evidence="8">Belongs to the tRNA(Ile)-lysidine synthase family.</text>
</comment>
<dbReference type="PANTHER" id="PTHR43033:SF1">
    <property type="entry name" value="TRNA(ILE)-LYSIDINE SYNTHASE-RELATED"/>
    <property type="match status" value="1"/>
</dbReference>
<dbReference type="Pfam" id="PF09179">
    <property type="entry name" value="TilS"/>
    <property type="match status" value="1"/>
</dbReference>
<dbReference type="GO" id="GO:0032267">
    <property type="term" value="F:tRNA(Ile)-lysidine synthase activity"/>
    <property type="evidence" value="ECO:0007669"/>
    <property type="project" value="UniProtKB-EC"/>
</dbReference>
<name>A0ABV5AE52_9BACL</name>
<dbReference type="NCBIfam" id="TIGR02432">
    <property type="entry name" value="lysidine_TilS_N"/>
    <property type="match status" value="1"/>
</dbReference>
<dbReference type="HAMAP" id="MF_01161">
    <property type="entry name" value="tRNA_Ile_lys_synt"/>
    <property type="match status" value="1"/>
</dbReference>
<dbReference type="Proteomes" id="UP001579974">
    <property type="component" value="Unassembled WGS sequence"/>
</dbReference>
<comment type="function">
    <text evidence="8">Ligates lysine onto the cytidine present at position 34 of the AUA codon-specific tRNA(Ile) that contains the anticodon CAU, in an ATP-dependent manner. Cytidine is converted to lysidine, thus changing the amino acid specificity of the tRNA from methionine to isoleucine.</text>
</comment>
<protein>
    <recommendedName>
        <fullName evidence="8">tRNA(Ile)-lysidine synthase</fullName>
        <ecNumber evidence="8">6.3.4.19</ecNumber>
    </recommendedName>
    <alternativeName>
        <fullName evidence="8">tRNA(Ile)-2-lysyl-cytidine synthase</fullName>
    </alternativeName>
    <alternativeName>
        <fullName evidence="8">tRNA(Ile)-lysidine synthetase</fullName>
    </alternativeName>
</protein>
<dbReference type="InterPro" id="IPR015262">
    <property type="entry name" value="tRNA_Ile_lys_synt_subst-bd"/>
</dbReference>
<dbReference type="Gene3D" id="3.40.50.620">
    <property type="entry name" value="HUPs"/>
    <property type="match status" value="1"/>
</dbReference>
<evidence type="ECO:0000256" key="2">
    <source>
        <dbReference type="ARBA" id="ARBA00022490"/>
    </source>
</evidence>
<evidence type="ECO:0000256" key="1">
    <source>
        <dbReference type="ARBA" id="ARBA00004496"/>
    </source>
</evidence>
<dbReference type="NCBIfam" id="TIGR02433">
    <property type="entry name" value="lysidine_TilS_C"/>
    <property type="match status" value="1"/>
</dbReference>
<keyword evidence="5 8" id="KW-0547">Nucleotide-binding</keyword>
<evidence type="ECO:0000256" key="6">
    <source>
        <dbReference type="ARBA" id="ARBA00022840"/>
    </source>
</evidence>
<evidence type="ECO:0000259" key="9">
    <source>
        <dbReference type="SMART" id="SM00977"/>
    </source>
</evidence>
<dbReference type="SUPFAM" id="SSF56037">
    <property type="entry name" value="PheT/TilS domain"/>
    <property type="match status" value="1"/>
</dbReference>
<gene>
    <name evidence="8 10" type="primary">tilS</name>
    <name evidence="10" type="ORF">KKP3000_003932</name>
</gene>
<dbReference type="InterPro" id="IPR012795">
    <property type="entry name" value="tRNA_Ile_lys_synt_N"/>
</dbReference>
<dbReference type="InterPro" id="IPR014729">
    <property type="entry name" value="Rossmann-like_a/b/a_fold"/>
</dbReference>
<dbReference type="EC" id="6.3.4.19" evidence="8"/>
<dbReference type="InterPro" id="IPR012094">
    <property type="entry name" value="tRNA_Ile_lys_synt"/>
</dbReference>
<dbReference type="InterPro" id="IPR011063">
    <property type="entry name" value="TilS/TtcA_N"/>
</dbReference>
<keyword evidence="3 8" id="KW-0436">Ligase</keyword>
<keyword evidence="11" id="KW-1185">Reference proteome</keyword>
<sequence>MHVADTVRRFIEQYTSSQNTLIVGVSGGLDSMTLLHVVHALSAQRPPLFRSLFALHVHHGLRQAADRDEALVERYCRALGIAHQSVRVQVDANSGEGLEAAARTARYEALLAEARRHPNPVVLLAHHQDDQVETVLLRWLRGAGLHGLAGMRAVTTREEIPLLRPLLALSKAELAEYAAVNQVPHVEDESNQDDRFSRNYLRHHVVPRLRHLQPEIGTLTARLTGLLQDDDDYLTAAAQALKEQAVAARGDGLFQVHCETFNAAHVSLQRRLIHILLNCFASAGWTQRHLEAVRQLAGASETGSSLQLPRGIHVWRSYESLYIGYSSRCSAVAEPSTIHWNPAGNHRLTLDVPLARWRFFAVFTRRWDDLPASRKGLWRLCLPAGTALEVSVGLPTAVRVRPLGLNGSKKLQDIYTDKKVPRSFRSQWPIVTVNGEVVWLPGLVRTEVQTVQAADRDMLVVVAHMNRDARQQIGTLSRGTRRMISE</sequence>
<keyword evidence="2 8" id="KW-0963">Cytoplasm</keyword>
<keyword evidence="4 8" id="KW-0819">tRNA processing</keyword>
<reference evidence="10 11" key="1">
    <citation type="journal article" date="2024" name="Int. J. Mol. Sci.">
        <title>Exploration of Alicyclobacillus spp. Genome in Search of Antibiotic Resistance.</title>
        <authorList>
            <person name="Bucka-Kolendo J."/>
            <person name="Kiousi D.E."/>
            <person name="Dekowska A."/>
            <person name="Mikolajczuk-Szczyrba A."/>
            <person name="Karadedos D.M."/>
            <person name="Michael P."/>
            <person name="Galanis A."/>
            <person name="Sokolowska B."/>
        </authorList>
    </citation>
    <scope>NUCLEOTIDE SEQUENCE [LARGE SCALE GENOMIC DNA]</scope>
    <source>
        <strain evidence="10 11">KKP 3000</strain>
    </source>
</reference>
<dbReference type="CDD" id="cd01992">
    <property type="entry name" value="TilS_N"/>
    <property type="match status" value="1"/>
</dbReference>
<evidence type="ECO:0000256" key="7">
    <source>
        <dbReference type="ARBA" id="ARBA00048539"/>
    </source>
</evidence>
<dbReference type="RefSeq" id="WP_275474899.1">
    <property type="nucleotide sequence ID" value="NZ_CP162940.1"/>
</dbReference>
<evidence type="ECO:0000313" key="10">
    <source>
        <dbReference type="EMBL" id="MFB5190467.1"/>
    </source>
</evidence>
<proteinExistence type="inferred from homology"/>
<organism evidence="10 11">
    <name type="scientific">Alicyclobacillus fastidiosus</name>
    <dbReference type="NCBI Taxonomy" id="392011"/>
    <lineage>
        <taxon>Bacteria</taxon>
        <taxon>Bacillati</taxon>
        <taxon>Bacillota</taxon>
        <taxon>Bacilli</taxon>
        <taxon>Bacillales</taxon>
        <taxon>Alicyclobacillaceae</taxon>
        <taxon>Alicyclobacillus</taxon>
    </lineage>
</organism>
<dbReference type="InterPro" id="IPR012796">
    <property type="entry name" value="Lysidine-tRNA-synth_C"/>
</dbReference>
<dbReference type="SUPFAM" id="SSF82829">
    <property type="entry name" value="MesJ substrate recognition domain-like"/>
    <property type="match status" value="1"/>
</dbReference>
<dbReference type="Pfam" id="PF01171">
    <property type="entry name" value="ATP_bind_3"/>
    <property type="match status" value="1"/>
</dbReference>
<evidence type="ECO:0000256" key="8">
    <source>
        <dbReference type="HAMAP-Rule" id="MF_01161"/>
    </source>
</evidence>
<keyword evidence="6 8" id="KW-0067">ATP-binding</keyword>
<dbReference type="Gene3D" id="3.30.465.60">
    <property type="match status" value="1"/>
</dbReference>
<dbReference type="EMBL" id="JBDXSU010000006">
    <property type="protein sequence ID" value="MFB5190467.1"/>
    <property type="molecule type" value="Genomic_DNA"/>
</dbReference>
<evidence type="ECO:0000256" key="3">
    <source>
        <dbReference type="ARBA" id="ARBA00022598"/>
    </source>
</evidence>
<dbReference type="Pfam" id="PF11734">
    <property type="entry name" value="TilS_C"/>
    <property type="match status" value="1"/>
</dbReference>
<feature type="domain" description="Lysidine-tRNA(Ile) synthetase C-terminal" evidence="9">
    <location>
        <begin position="388"/>
        <end position="461"/>
    </location>
</feature>
<evidence type="ECO:0000313" key="11">
    <source>
        <dbReference type="Proteomes" id="UP001579974"/>
    </source>
</evidence>
<dbReference type="SMART" id="SM00977">
    <property type="entry name" value="TilS_C"/>
    <property type="match status" value="1"/>
</dbReference>
<comment type="catalytic activity">
    <reaction evidence="7 8">
        <text>cytidine(34) in tRNA(Ile2) + L-lysine + ATP = lysidine(34) in tRNA(Ile2) + AMP + diphosphate + H(+)</text>
        <dbReference type="Rhea" id="RHEA:43744"/>
        <dbReference type="Rhea" id="RHEA-COMP:10625"/>
        <dbReference type="Rhea" id="RHEA-COMP:10670"/>
        <dbReference type="ChEBI" id="CHEBI:15378"/>
        <dbReference type="ChEBI" id="CHEBI:30616"/>
        <dbReference type="ChEBI" id="CHEBI:32551"/>
        <dbReference type="ChEBI" id="CHEBI:33019"/>
        <dbReference type="ChEBI" id="CHEBI:82748"/>
        <dbReference type="ChEBI" id="CHEBI:83665"/>
        <dbReference type="ChEBI" id="CHEBI:456215"/>
        <dbReference type="EC" id="6.3.4.19"/>
    </reaction>
</comment>
<dbReference type="PANTHER" id="PTHR43033">
    <property type="entry name" value="TRNA(ILE)-LYSIDINE SYNTHASE-RELATED"/>
    <property type="match status" value="1"/>
</dbReference>
<comment type="domain">
    <text evidence="8">The N-terminal region contains the highly conserved SGGXDS motif, predicted to be a P-loop motif involved in ATP binding.</text>
</comment>
<accession>A0ABV5AE52</accession>
<dbReference type="SUPFAM" id="SSF52402">
    <property type="entry name" value="Adenine nucleotide alpha hydrolases-like"/>
    <property type="match status" value="1"/>
</dbReference>
<evidence type="ECO:0000256" key="5">
    <source>
        <dbReference type="ARBA" id="ARBA00022741"/>
    </source>
</evidence>
<feature type="binding site" evidence="8">
    <location>
        <begin position="26"/>
        <end position="31"/>
    </location>
    <ligand>
        <name>ATP</name>
        <dbReference type="ChEBI" id="CHEBI:30616"/>
    </ligand>
</feature>
<comment type="subcellular location">
    <subcellularLocation>
        <location evidence="1 8">Cytoplasm</location>
    </subcellularLocation>
</comment>
<evidence type="ECO:0000256" key="4">
    <source>
        <dbReference type="ARBA" id="ARBA00022694"/>
    </source>
</evidence>
<comment type="caution">
    <text evidence="10">The sequence shown here is derived from an EMBL/GenBank/DDBJ whole genome shotgun (WGS) entry which is preliminary data.</text>
</comment>